<accession>A0A1E3KYI9</accession>
<dbReference type="AlphaFoldDB" id="A0A1E3KYI9"/>
<reference evidence="3 4" key="1">
    <citation type="submission" date="2016-08" db="EMBL/GenBank/DDBJ databases">
        <title>Genome sequencing of Paenibacillus sp. TI45-13ar, isolated from Korean traditional nuruk.</title>
        <authorList>
            <person name="Kim S.-J."/>
        </authorList>
    </citation>
    <scope>NUCLEOTIDE SEQUENCE [LARGE SCALE GENOMIC DNA]</scope>
    <source>
        <strain evidence="3 4">TI45-13ar</strain>
    </source>
</reference>
<evidence type="ECO:0000259" key="2">
    <source>
        <dbReference type="Pfam" id="PF03372"/>
    </source>
</evidence>
<gene>
    <name evidence="3" type="primary">mapP</name>
    <name evidence="3" type="ORF">PTI45_04439</name>
</gene>
<sequence>MKCLTLNTHSWHETNQLEKISQLADYINQQQFDIIALQEVNQSMSESAVDEVTLGESRYYATDAHVMIRQNNFAYVLLQQLSSDYHWTWVPTHQTRHTYDEGLAILTRTPIVQASYDFVSQLQDYNNYRTRRLLMVQTEINGQPVWIADGHYGWWHDEEHFRGQWDRTEELLAPYQDQLIFMLGDLNNVAEIRDEGYDYVMSKGWFDTYTLAKVKDDGHTVVKAIAGWENNATHLRIDYILTNRSLPVHSSTVALNGVNGAIVSDHLGVAVELELA</sequence>
<feature type="domain" description="Endonuclease/exonuclease/phosphatase" evidence="2">
    <location>
        <begin position="20"/>
        <end position="266"/>
    </location>
</feature>
<dbReference type="PANTHER" id="PTHR15822:SF23">
    <property type="entry name" value="ENDONUCLEASE_EXONUCLEASE_PHOSPHATASE FAMILY PROTEIN"/>
    <property type="match status" value="1"/>
</dbReference>
<dbReference type="Pfam" id="PF03372">
    <property type="entry name" value="Exo_endo_phos"/>
    <property type="match status" value="1"/>
</dbReference>
<dbReference type="CDD" id="cd09079">
    <property type="entry name" value="RgfB-like"/>
    <property type="match status" value="1"/>
</dbReference>
<name>A0A1E3KYI9_9BACL</name>
<keyword evidence="4" id="KW-1185">Reference proteome</keyword>
<evidence type="ECO:0000313" key="3">
    <source>
        <dbReference type="EMBL" id="ODP26599.1"/>
    </source>
</evidence>
<evidence type="ECO:0000256" key="1">
    <source>
        <dbReference type="ARBA" id="ARBA00022801"/>
    </source>
</evidence>
<dbReference type="EMBL" id="MDER01000086">
    <property type="protein sequence ID" value="ODP26599.1"/>
    <property type="molecule type" value="Genomic_DNA"/>
</dbReference>
<dbReference type="EC" id="3.1.3.90" evidence="3"/>
<dbReference type="PATRIC" id="fig|1886670.3.peg.4470"/>
<evidence type="ECO:0000313" key="4">
    <source>
        <dbReference type="Proteomes" id="UP000094578"/>
    </source>
</evidence>
<dbReference type="RefSeq" id="WP_069329730.1">
    <property type="nucleotide sequence ID" value="NZ_MDER01000086.1"/>
</dbReference>
<protein>
    <submittedName>
        <fullName evidence="3">Maltose 6'-phosphate phosphatase</fullName>
        <ecNumber evidence="3">3.1.3.90</ecNumber>
    </submittedName>
</protein>
<organism evidence="3 4">
    <name type="scientific">Paenibacillus nuruki</name>
    <dbReference type="NCBI Taxonomy" id="1886670"/>
    <lineage>
        <taxon>Bacteria</taxon>
        <taxon>Bacillati</taxon>
        <taxon>Bacillota</taxon>
        <taxon>Bacilli</taxon>
        <taxon>Bacillales</taxon>
        <taxon>Paenibacillaceae</taxon>
        <taxon>Paenibacillus</taxon>
    </lineage>
</organism>
<dbReference type="Gene3D" id="3.60.10.10">
    <property type="entry name" value="Endonuclease/exonuclease/phosphatase"/>
    <property type="match status" value="1"/>
</dbReference>
<keyword evidence="1 3" id="KW-0378">Hydrolase</keyword>
<dbReference type="GO" id="GO:0016787">
    <property type="term" value="F:hydrolase activity"/>
    <property type="evidence" value="ECO:0007669"/>
    <property type="project" value="UniProtKB-KW"/>
</dbReference>
<comment type="caution">
    <text evidence="3">The sequence shown here is derived from an EMBL/GenBank/DDBJ whole genome shotgun (WGS) entry which is preliminary data.</text>
</comment>
<dbReference type="SUPFAM" id="SSF56219">
    <property type="entry name" value="DNase I-like"/>
    <property type="match status" value="1"/>
</dbReference>
<dbReference type="InterPro" id="IPR036691">
    <property type="entry name" value="Endo/exonu/phosph_ase_sf"/>
</dbReference>
<dbReference type="InterPro" id="IPR005135">
    <property type="entry name" value="Endo/exonuclease/phosphatase"/>
</dbReference>
<dbReference type="PANTHER" id="PTHR15822">
    <property type="entry name" value="TRAF AND TNF RECEPTOR-ASSOCIATED PROTEIN"/>
    <property type="match status" value="1"/>
</dbReference>
<dbReference type="Proteomes" id="UP000094578">
    <property type="component" value="Unassembled WGS sequence"/>
</dbReference>
<dbReference type="InterPro" id="IPR051547">
    <property type="entry name" value="TDP2-like"/>
</dbReference>
<proteinExistence type="predicted"/>
<dbReference type="STRING" id="1886670.PTI45_04439"/>